<gene>
    <name evidence="1" type="ORF">PPENT_87.1.T0370135</name>
</gene>
<dbReference type="Proteomes" id="UP000689195">
    <property type="component" value="Unassembled WGS sequence"/>
</dbReference>
<dbReference type="EMBL" id="CAJJDO010000037">
    <property type="protein sequence ID" value="CAD8161970.1"/>
    <property type="molecule type" value="Genomic_DNA"/>
</dbReference>
<protein>
    <submittedName>
        <fullName evidence="1">Uncharacterized protein</fullName>
    </submittedName>
</protein>
<evidence type="ECO:0000313" key="1">
    <source>
        <dbReference type="EMBL" id="CAD8161970.1"/>
    </source>
</evidence>
<reference evidence="1" key="1">
    <citation type="submission" date="2021-01" db="EMBL/GenBank/DDBJ databases">
        <authorList>
            <consortium name="Genoscope - CEA"/>
            <person name="William W."/>
        </authorList>
    </citation>
    <scope>NUCLEOTIDE SEQUENCE</scope>
</reference>
<name>A0A8S1UAU0_9CILI</name>
<organism evidence="1 2">
    <name type="scientific">Paramecium pentaurelia</name>
    <dbReference type="NCBI Taxonomy" id="43138"/>
    <lineage>
        <taxon>Eukaryota</taxon>
        <taxon>Sar</taxon>
        <taxon>Alveolata</taxon>
        <taxon>Ciliophora</taxon>
        <taxon>Intramacronucleata</taxon>
        <taxon>Oligohymenophorea</taxon>
        <taxon>Peniculida</taxon>
        <taxon>Parameciidae</taxon>
        <taxon>Paramecium</taxon>
    </lineage>
</organism>
<proteinExistence type="predicted"/>
<sequence>MKLKKDFKMNFNYEFQIRYDQNQKTLKAIIRIFFNNLKVYQKKKQEFQDKSSSIEEFRKIGNGNDRTQKNNE</sequence>
<keyword evidence="2" id="KW-1185">Reference proteome</keyword>
<evidence type="ECO:0000313" key="2">
    <source>
        <dbReference type="Proteomes" id="UP000689195"/>
    </source>
</evidence>
<accession>A0A8S1UAU0</accession>
<dbReference type="AlphaFoldDB" id="A0A8S1UAU0"/>
<comment type="caution">
    <text evidence="1">The sequence shown here is derived from an EMBL/GenBank/DDBJ whole genome shotgun (WGS) entry which is preliminary data.</text>
</comment>